<dbReference type="CDD" id="cd04301">
    <property type="entry name" value="NAT_SF"/>
    <property type="match status" value="1"/>
</dbReference>
<gene>
    <name evidence="4" type="ORF">GGD89_001182</name>
</gene>
<proteinExistence type="predicted"/>
<dbReference type="EC" id="2.3.1.267" evidence="4"/>
<feature type="domain" description="N-acetyltransferase" evidence="3">
    <location>
        <begin position="8"/>
        <end position="163"/>
    </location>
</feature>
<dbReference type="InterPro" id="IPR016181">
    <property type="entry name" value="Acyl_CoA_acyltransferase"/>
</dbReference>
<dbReference type="PANTHER" id="PTHR43420:SF12">
    <property type="entry name" value="N-ACETYLTRANSFERASE DOMAIN-CONTAINING PROTEIN"/>
    <property type="match status" value="1"/>
</dbReference>
<dbReference type="SUPFAM" id="SSF55729">
    <property type="entry name" value="Acyl-CoA N-acyltransferases (Nat)"/>
    <property type="match status" value="1"/>
</dbReference>
<comment type="caution">
    <text evidence="4">The sequence shown here is derived from an EMBL/GenBank/DDBJ whole genome shotgun (WGS) entry which is preliminary data.</text>
</comment>
<evidence type="ECO:0000256" key="2">
    <source>
        <dbReference type="ARBA" id="ARBA00023315"/>
    </source>
</evidence>
<reference evidence="4 5" key="1">
    <citation type="submission" date="2020-08" db="EMBL/GenBank/DDBJ databases">
        <title>Genome sequencing of Purple Non-Sulfur Bacteria from various extreme environments.</title>
        <authorList>
            <person name="Mayer M."/>
        </authorList>
    </citation>
    <scope>NUCLEOTIDE SEQUENCE [LARGE SCALE GENOMIC DNA]</scope>
    <source>
        <strain evidence="4 5">JA131</strain>
    </source>
</reference>
<dbReference type="InterPro" id="IPR050680">
    <property type="entry name" value="YpeA/RimI_acetyltransf"/>
</dbReference>
<dbReference type="PROSITE" id="PS51186">
    <property type="entry name" value="GNAT"/>
    <property type="match status" value="1"/>
</dbReference>
<dbReference type="AlphaFoldDB" id="A0A7W6RBW1"/>
<dbReference type="PANTHER" id="PTHR43420">
    <property type="entry name" value="ACETYLTRANSFERASE"/>
    <property type="match status" value="1"/>
</dbReference>
<evidence type="ECO:0000256" key="1">
    <source>
        <dbReference type="ARBA" id="ARBA00022679"/>
    </source>
</evidence>
<dbReference type="InterPro" id="IPR000182">
    <property type="entry name" value="GNAT_dom"/>
</dbReference>
<organism evidence="4 5">
    <name type="scientific">Roseospira visakhapatnamensis</name>
    <dbReference type="NCBI Taxonomy" id="390880"/>
    <lineage>
        <taxon>Bacteria</taxon>
        <taxon>Pseudomonadati</taxon>
        <taxon>Pseudomonadota</taxon>
        <taxon>Alphaproteobacteria</taxon>
        <taxon>Rhodospirillales</taxon>
        <taxon>Rhodospirillaceae</taxon>
        <taxon>Roseospira</taxon>
    </lineage>
</organism>
<evidence type="ECO:0000313" key="4">
    <source>
        <dbReference type="EMBL" id="MBB4265560.1"/>
    </source>
</evidence>
<name>A0A7W6RBW1_9PROT</name>
<dbReference type="RefSeq" id="WP_184043186.1">
    <property type="nucleotide sequence ID" value="NZ_JACIGK010000007.1"/>
</dbReference>
<dbReference type="EMBL" id="JACIGK010000007">
    <property type="protein sequence ID" value="MBB4265560.1"/>
    <property type="molecule type" value="Genomic_DNA"/>
</dbReference>
<dbReference type="Pfam" id="PF00583">
    <property type="entry name" value="Acetyltransf_1"/>
    <property type="match status" value="1"/>
</dbReference>
<keyword evidence="2 4" id="KW-0012">Acyltransferase</keyword>
<keyword evidence="5" id="KW-1185">Reference proteome</keyword>
<keyword evidence="1 4" id="KW-0808">Transferase</keyword>
<accession>A0A7W6RBW1</accession>
<evidence type="ECO:0000313" key="5">
    <source>
        <dbReference type="Proteomes" id="UP000554286"/>
    </source>
</evidence>
<dbReference type="Gene3D" id="3.40.630.30">
    <property type="match status" value="1"/>
</dbReference>
<protein>
    <submittedName>
        <fullName evidence="4">Ribosomal-protein-alanine N-acetyltransferase</fullName>
        <ecNumber evidence="4">2.3.1.267</ecNumber>
    </submittedName>
</protein>
<sequence length="170" mass="18168">MTPPPPTVTIGPVAPAHATVLAHLHAACFADQPWHRPWDRAAMDSILALPGVAGWLAVHEAPPAPVGLLLVQAVVDEADILTLGVLPGCWRRRGIARRLLAHGDASLRAAGVTRWSLEVAEDNAGAVSFYRAHGFVEVGRRRGYFTGEPGRARDALVMARALTTPESDPR</sequence>
<dbReference type="Proteomes" id="UP000554286">
    <property type="component" value="Unassembled WGS sequence"/>
</dbReference>
<dbReference type="GO" id="GO:0008999">
    <property type="term" value="F:protein-N-terminal-alanine acetyltransferase activity"/>
    <property type="evidence" value="ECO:0007669"/>
    <property type="project" value="UniProtKB-EC"/>
</dbReference>
<evidence type="ECO:0000259" key="3">
    <source>
        <dbReference type="PROSITE" id="PS51186"/>
    </source>
</evidence>